<sequence>MGSIPEPNVERGIAGYHPEEGLVLEYFMDDDYGAAEGFEEMFRLLMDWYFPRIAWAKLILKSMKMVFFTTTLELLGHELGRMGLRPSMDKVAKILDYPVPIDESELDKFLFMMTFLKRFMPGRVEHARIMKEEVKIEVVVKNSGNGKKKLTKRKVG</sequence>
<dbReference type="Proteomes" id="UP000267821">
    <property type="component" value="Unassembled WGS sequence"/>
</dbReference>
<protein>
    <submittedName>
        <fullName evidence="1">Uncharacterized protein</fullName>
    </submittedName>
</protein>
<organism evidence="1 2">
    <name type="scientific">Terfezia boudieri ATCC MYA-4762</name>
    <dbReference type="NCBI Taxonomy" id="1051890"/>
    <lineage>
        <taxon>Eukaryota</taxon>
        <taxon>Fungi</taxon>
        <taxon>Dikarya</taxon>
        <taxon>Ascomycota</taxon>
        <taxon>Pezizomycotina</taxon>
        <taxon>Pezizomycetes</taxon>
        <taxon>Pezizales</taxon>
        <taxon>Pezizaceae</taxon>
        <taxon>Terfezia</taxon>
    </lineage>
</organism>
<dbReference type="STRING" id="1051890.A0A3N4L9D9"/>
<dbReference type="AlphaFoldDB" id="A0A3N4L9D9"/>
<gene>
    <name evidence="1" type="ORF">L211DRAFT_854477</name>
</gene>
<name>A0A3N4L9D9_9PEZI</name>
<dbReference type="SUPFAM" id="SSF56672">
    <property type="entry name" value="DNA/RNA polymerases"/>
    <property type="match status" value="1"/>
</dbReference>
<evidence type="ECO:0000313" key="2">
    <source>
        <dbReference type="Proteomes" id="UP000267821"/>
    </source>
</evidence>
<accession>A0A3N4L9D9</accession>
<evidence type="ECO:0000313" key="1">
    <source>
        <dbReference type="EMBL" id="RPB18092.1"/>
    </source>
</evidence>
<proteinExistence type="predicted"/>
<reference evidence="1 2" key="1">
    <citation type="journal article" date="2018" name="Nat. Ecol. Evol.">
        <title>Pezizomycetes genomes reveal the molecular basis of ectomycorrhizal truffle lifestyle.</title>
        <authorList>
            <person name="Murat C."/>
            <person name="Payen T."/>
            <person name="Noel B."/>
            <person name="Kuo A."/>
            <person name="Morin E."/>
            <person name="Chen J."/>
            <person name="Kohler A."/>
            <person name="Krizsan K."/>
            <person name="Balestrini R."/>
            <person name="Da Silva C."/>
            <person name="Montanini B."/>
            <person name="Hainaut M."/>
            <person name="Levati E."/>
            <person name="Barry K.W."/>
            <person name="Belfiori B."/>
            <person name="Cichocki N."/>
            <person name="Clum A."/>
            <person name="Dockter R.B."/>
            <person name="Fauchery L."/>
            <person name="Guy J."/>
            <person name="Iotti M."/>
            <person name="Le Tacon F."/>
            <person name="Lindquist E.A."/>
            <person name="Lipzen A."/>
            <person name="Malagnac F."/>
            <person name="Mello A."/>
            <person name="Molinier V."/>
            <person name="Miyauchi S."/>
            <person name="Poulain J."/>
            <person name="Riccioni C."/>
            <person name="Rubini A."/>
            <person name="Sitrit Y."/>
            <person name="Splivallo R."/>
            <person name="Traeger S."/>
            <person name="Wang M."/>
            <person name="Zifcakova L."/>
            <person name="Wipf D."/>
            <person name="Zambonelli A."/>
            <person name="Paolocci F."/>
            <person name="Nowrousian M."/>
            <person name="Ottonello S."/>
            <person name="Baldrian P."/>
            <person name="Spatafora J.W."/>
            <person name="Henrissat B."/>
            <person name="Nagy L.G."/>
            <person name="Aury J.M."/>
            <person name="Wincker P."/>
            <person name="Grigoriev I.V."/>
            <person name="Bonfante P."/>
            <person name="Martin F.M."/>
        </authorList>
    </citation>
    <scope>NUCLEOTIDE SEQUENCE [LARGE SCALE GENOMIC DNA]</scope>
    <source>
        <strain evidence="1 2">ATCC MYA-4762</strain>
    </source>
</reference>
<keyword evidence="2" id="KW-1185">Reference proteome</keyword>
<dbReference type="EMBL" id="ML121700">
    <property type="protein sequence ID" value="RPB18092.1"/>
    <property type="molecule type" value="Genomic_DNA"/>
</dbReference>
<dbReference type="InParanoid" id="A0A3N4L9D9"/>
<dbReference type="OrthoDB" id="5422596at2759"/>
<dbReference type="InterPro" id="IPR043502">
    <property type="entry name" value="DNA/RNA_pol_sf"/>
</dbReference>